<organism evidence="1 2">
    <name type="scientific">Phytohabitans suffuscus</name>
    <dbReference type="NCBI Taxonomy" id="624315"/>
    <lineage>
        <taxon>Bacteria</taxon>
        <taxon>Bacillati</taxon>
        <taxon>Actinomycetota</taxon>
        <taxon>Actinomycetes</taxon>
        <taxon>Micromonosporales</taxon>
        <taxon>Micromonosporaceae</taxon>
    </lineage>
</organism>
<name>A0A6F8YBX2_9ACTN</name>
<evidence type="ECO:0000313" key="1">
    <source>
        <dbReference type="EMBL" id="BCB83523.1"/>
    </source>
</evidence>
<dbReference type="Proteomes" id="UP000503011">
    <property type="component" value="Chromosome"/>
</dbReference>
<proteinExistence type="predicted"/>
<dbReference type="EMBL" id="AP022871">
    <property type="protein sequence ID" value="BCB83523.1"/>
    <property type="molecule type" value="Genomic_DNA"/>
</dbReference>
<protein>
    <submittedName>
        <fullName evidence="1">Uncharacterized protein</fullName>
    </submittedName>
</protein>
<gene>
    <name evidence="1" type="ORF">Psuf_008360</name>
</gene>
<reference evidence="1 2" key="1">
    <citation type="submission" date="2020-03" db="EMBL/GenBank/DDBJ databases">
        <title>Whole genome shotgun sequence of Phytohabitans suffuscus NBRC 105367.</title>
        <authorList>
            <person name="Komaki H."/>
            <person name="Tamura T."/>
        </authorList>
    </citation>
    <scope>NUCLEOTIDE SEQUENCE [LARGE SCALE GENOMIC DNA]</scope>
    <source>
        <strain evidence="1 2">NBRC 105367</strain>
    </source>
</reference>
<dbReference type="AlphaFoldDB" id="A0A6F8YBX2"/>
<keyword evidence="2" id="KW-1185">Reference proteome</keyword>
<reference evidence="1 2" key="2">
    <citation type="submission" date="2020-03" db="EMBL/GenBank/DDBJ databases">
        <authorList>
            <person name="Ichikawa N."/>
            <person name="Kimura A."/>
            <person name="Kitahashi Y."/>
            <person name="Uohara A."/>
        </authorList>
    </citation>
    <scope>NUCLEOTIDE SEQUENCE [LARGE SCALE GENOMIC DNA]</scope>
    <source>
        <strain evidence="1 2">NBRC 105367</strain>
    </source>
</reference>
<evidence type="ECO:0000313" key="2">
    <source>
        <dbReference type="Proteomes" id="UP000503011"/>
    </source>
</evidence>
<dbReference type="KEGG" id="psuu:Psuf_008360"/>
<sequence>MELAVISPLAAALARGIRSVGARRNAADAARVTFSAKLTAGREVKSKNALAAGPRCLRFSRLIRQSLTPPGALSCCRESNSILATKWVAALSLSLAARVWCRVSDRGLKTPRKARENNLICHLRSASQSQ</sequence>
<accession>A0A6F8YBX2</accession>